<keyword evidence="2" id="KW-0805">Transcription regulation</keyword>
<evidence type="ECO:0000256" key="2">
    <source>
        <dbReference type="ARBA" id="ARBA00023015"/>
    </source>
</evidence>
<evidence type="ECO:0000256" key="4">
    <source>
        <dbReference type="ARBA" id="ARBA00023163"/>
    </source>
</evidence>
<evidence type="ECO:0000313" key="9">
    <source>
        <dbReference type="Proteomes" id="UP001454036"/>
    </source>
</evidence>
<dbReference type="AlphaFoldDB" id="A0AAV3QPU6"/>
<feature type="domain" description="TF-B3" evidence="7">
    <location>
        <begin position="8"/>
        <end position="101"/>
    </location>
</feature>
<keyword evidence="5" id="KW-0539">Nucleus</keyword>
<dbReference type="SMART" id="SM01019">
    <property type="entry name" value="B3"/>
    <property type="match status" value="4"/>
</dbReference>
<comment type="caution">
    <text evidence="8">The sequence shown here is derived from an EMBL/GenBank/DDBJ whole genome shotgun (WGS) entry which is preliminary data.</text>
</comment>
<dbReference type="GO" id="GO:0003677">
    <property type="term" value="F:DNA binding"/>
    <property type="evidence" value="ECO:0007669"/>
    <property type="project" value="UniProtKB-KW"/>
</dbReference>
<dbReference type="InterPro" id="IPR003340">
    <property type="entry name" value="B3_DNA-bd"/>
</dbReference>
<keyword evidence="9" id="KW-1185">Reference proteome</keyword>
<name>A0AAV3QPU6_LITER</name>
<evidence type="ECO:0000256" key="5">
    <source>
        <dbReference type="ARBA" id="ARBA00023242"/>
    </source>
</evidence>
<accession>A0AAV3QPU6</accession>
<protein>
    <recommendedName>
        <fullName evidence="7">TF-B3 domain-containing protein</fullName>
    </recommendedName>
</protein>
<dbReference type="EMBL" id="BAABME010005595">
    <property type="protein sequence ID" value="GAA0166072.1"/>
    <property type="molecule type" value="Genomic_DNA"/>
</dbReference>
<dbReference type="Gene3D" id="2.40.330.10">
    <property type="entry name" value="DNA-binding pseudobarrel domain"/>
    <property type="match status" value="4"/>
</dbReference>
<comment type="subcellular location">
    <subcellularLocation>
        <location evidence="1">Nucleus</location>
    </subcellularLocation>
</comment>
<sequence>MAPSETRSFFKVVLSSTLQEGKLKFPKKFAKEQAELPESVRLCLPTGRCWSVRIERVTDNDIWLHDGLLKFMEDNYIGIEYLLVFRYDGNSEFGVLIFDLTAAEIQYSCVGDSINRDNRDQTLIAEIQEGENGFGKSTIGGAESDDSDVECLSSSRLCVSQGTNIVGQSYFTRRRKQVIEGGIEVKRSLRNLREDNAADEDNVKTNHYEKNSTMYKDKTRNDGIGASPGDVGKEKILEPGNNSSPNFFEVTLTSSYIEKRILRVPSEFSQLHISNSTRFIKLIDAENNEWVVRYIHRGYNNVLSSGWGRFVQEKKLVVGDVCIFELARGDDGVKLRVTISRSAAEIQYSCIDDSINHDNTDQILIAETVEGKNGSGKSAIDGAESDDSTVECLGSLREGVLQGTNKVRRCYFTRRRKQAIEGGIETKRSLQKPREANGANKDNVKIYLHGKNSTVYKETGRNEGTNVSPSEPINKSSPNFFKVTLKPCYIEKGHLYVPCDFALLHMPDSSRLVKLVDAENNEWVVRYVHRGHKNSLSSGWGYFVQDNKLMVGDVCIFERVEGDDEVKLRVTIPRSDEKNSTMHKDTRSNDGTDVSPSEPINKSSPNFFKVTLKPCYIEKGHLYVPWDFALSHMSDSTRLVKLVDAENNEWLVRYIHRGHWNSLSSGWGRFVQDKKLMVGDVCIFELVRYDRDDEEVKLRVTISRSGKHH</sequence>
<keyword evidence="4" id="KW-0804">Transcription</keyword>
<feature type="domain" description="TF-B3" evidence="7">
    <location>
        <begin position="480"/>
        <end position="576"/>
    </location>
</feature>
<evidence type="ECO:0000256" key="6">
    <source>
        <dbReference type="SAM" id="MobiDB-lite"/>
    </source>
</evidence>
<evidence type="ECO:0000256" key="3">
    <source>
        <dbReference type="ARBA" id="ARBA00023125"/>
    </source>
</evidence>
<reference evidence="8 9" key="1">
    <citation type="submission" date="2024-01" db="EMBL/GenBank/DDBJ databases">
        <title>The complete chloroplast genome sequence of Lithospermum erythrorhizon: insights into the phylogenetic relationship among Boraginaceae species and the maternal lineages of purple gromwells.</title>
        <authorList>
            <person name="Okada T."/>
            <person name="Watanabe K."/>
        </authorList>
    </citation>
    <scope>NUCLEOTIDE SEQUENCE [LARGE SCALE GENOMIC DNA]</scope>
</reference>
<feature type="region of interest" description="Disordered" evidence="6">
    <location>
        <begin position="574"/>
        <end position="600"/>
    </location>
</feature>
<evidence type="ECO:0000259" key="7">
    <source>
        <dbReference type="PROSITE" id="PS50863"/>
    </source>
</evidence>
<gene>
    <name evidence="8" type="ORF">LIER_21319</name>
</gene>
<dbReference type="Pfam" id="PF02362">
    <property type="entry name" value="B3"/>
    <property type="match status" value="4"/>
</dbReference>
<dbReference type="InterPro" id="IPR015300">
    <property type="entry name" value="DNA-bd_pseudobarrel_sf"/>
</dbReference>
<feature type="compositionally biased region" description="Basic and acidic residues" evidence="6">
    <location>
        <begin position="574"/>
        <end position="590"/>
    </location>
</feature>
<dbReference type="GO" id="GO:0005634">
    <property type="term" value="C:nucleus"/>
    <property type="evidence" value="ECO:0007669"/>
    <property type="project" value="UniProtKB-SubCell"/>
</dbReference>
<keyword evidence="3" id="KW-0238">DNA-binding</keyword>
<dbReference type="InterPro" id="IPR039218">
    <property type="entry name" value="REM_fam"/>
</dbReference>
<dbReference type="SUPFAM" id="SSF101936">
    <property type="entry name" value="DNA-binding pseudobarrel domain"/>
    <property type="match status" value="4"/>
</dbReference>
<feature type="domain" description="TF-B3" evidence="7">
    <location>
        <begin position="247"/>
        <end position="343"/>
    </location>
</feature>
<organism evidence="8 9">
    <name type="scientific">Lithospermum erythrorhizon</name>
    <name type="common">Purple gromwell</name>
    <name type="synonym">Lithospermum officinale var. erythrorhizon</name>
    <dbReference type="NCBI Taxonomy" id="34254"/>
    <lineage>
        <taxon>Eukaryota</taxon>
        <taxon>Viridiplantae</taxon>
        <taxon>Streptophyta</taxon>
        <taxon>Embryophyta</taxon>
        <taxon>Tracheophyta</taxon>
        <taxon>Spermatophyta</taxon>
        <taxon>Magnoliopsida</taxon>
        <taxon>eudicotyledons</taxon>
        <taxon>Gunneridae</taxon>
        <taxon>Pentapetalae</taxon>
        <taxon>asterids</taxon>
        <taxon>lamiids</taxon>
        <taxon>Boraginales</taxon>
        <taxon>Boraginaceae</taxon>
        <taxon>Boraginoideae</taxon>
        <taxon>Lithospermeae</taxon>
        <taxon>Lithospermum</taxon>
    </lineage>
</organism>
<evidence type="ECO:0000256" key="1">
    <source>
        <dbReference type="ARBA" id="ARBA00004123"/>
    </source>
</evidence>
<dbReference type="CDD" id="cd10017">
    <property type="entry name" value="B3_DNA"/>
    <property type="match status" value="4"/>
</dbReference>
<dbReference type="Proteomes" id="UP001454036">
    <property type="component" value="Unassembled WGS sequence"/>
</dbReference>
<dbReference type="PANTHER" id="PTHR31674">
    <property type="entry name" value="B3 DOMAIN-CONTAINING PROTEIN REM-LIKE 3-RELATED"/>
    <property type="match status" value="1"/>
</dbReference>
<proteinExistence type="predicted"/>
<dbReference type="PANTHER" id="PTHR31674:SF25">
    <property type="entry name" value="B3 DOMAIN-CONTAINING TRANSCRIPTION FACTOR VRN1-LIKE"/>
    <property type="match status" value="1"/>
</dbReference>
<feature type="domain" description="TF-B3" evidence="7">
    <location>
        <begin position="607"/>
        <end position="706"/>
    </location>
</feature>
<dbReference type="PROSITE" id="PS50863">
    <property type="entry name" value="B3"/>
    <property type="match status" value="4"/>
</dbReference>
<evidence type="ECO:0000313" key="8">
    <source>
        <dbReference type="EMBL" id="GAA0166072.1"/>
    </source>
</evidence>
<feature type="compositionally biased region" description="Polar residues" evidence="6">
    <location>
        <begin position="591"/>
        <end position="600"/>
    </location>
</feature>